<dbReference type="PANTHER" id="PTHR30363">
    <property type="entry name" value="HTH-TYPE TRANSCRIPTIONAL REGULATOR SRLR-RELATED"/>
    <property type="match status" value="1"/>
</dbReference>
<dbReference type="InterPro" id="IPR018356">
    <property type="entry name" value="Tscrpt_reg_HTH_DeoR_CS"/>
</dbReference>
<name>A0A3G9ISM3_9BACL</name>
<dbReference type="InterPro" id="IPR050313">
    <property type="entry name" value="Carb_Metab_HTH_regulators"/>
</dbReference>
<dbReference type="AlphaFoldDB" id="A0A3G9ISM3"/>
<proteinExistence type="predicted"/>
<dbReference type="Gene3D" id="1.10.10.10">
    <property type="entry name" value="Winged helix-like DNA-binding domain superfamily/Winged helix DNA-binding domain"/>
    <property type="match status" value="1"/>
</dbReference>
<dbReference type="SMART" id="SM00420">
    <property type="entry name" value="HTH_DEOR"/>
    <property type="match status" value="1"/>
</dbReference>
<dbReference type="PROSITE" id="PS00894">
    <property type="entry name" value="HTH_DEOR_1"/>
    <property type="match status" value="1"/>
</dbReference>
<dbReference type="PANTHER" id="PTHR30363:SF44">
    <property type="entry name" value="AGA OPERON TRANSCRIPTIONAL REPRESSOR-RELATED"/>
    <property type="match status" value="1"/>
</dbReference>
<dbReference type="Proteomes" id="UP000275368">
    <property type="component" value="Chromosome"/>
</dbReference>
<protein>
    <submittedName>
        <fullName evidence="1">DeoR family transcriptional regulator</fullName>
    </submittedName>
</protein>
<accession>A0A3G9ISM3</accession>
<dbReference type="InterPro" id="IPR014036">
    <property type="entry name" value="DeoR-like_C"/>
</dbReference>
<sequence length="253" mass="27773">MTHNQTINQRQQQILDRMALDGEVKIAELKDMFDVTEMTLRRDLEKLEYMGLLRRTFGGAILVGKDIALQDRTGLMMDEKMRIGLQAAQLVQSGDSIFLDGGSTTLQVARYLKPDLNITVVTNALNIAAELQGKQISTIVVGGMLLEKTATLVGPIAAGSIAKMAFDRVFIGATGVSFKHGFSNSNMHEAEIKRLVIEQASEVNIVMDHTKYGLRDLFSFASLNAVDRIISNSSPDQELEATLKEASVEIVLS</sequence>
<gene>
    <name evidence="1" type="ORF">Back11_27110</name>
</gene>
<dbReference type="InterPro" id="IPR036388">
    <property type="entry name" value="WH-like_DNA-bd_sf"/>
</dbReference>
<dbReference type="PRINTS" id="PR00037">
    <property type="entry name" value="HTHLACR"/>
</dbReference>
<dbReference type="EMBL" id="AP019308">
    <property type="protein sequence ID" value="BBH21366.1"/>
    <property type="molecule type" value="Genomic_DNA"/>
</dbReference>
<reference evidence="1 2" key="1">
    <citation type="submission" date="2018-11" db="EMBL/GenBank/DDBJ databases">
        <title>Complete genome sequence of Paenibacillus baekrokdamisoli strain KCTC 33723.</title>
        <authorList>
            <person name="Kang S.W."/>
            <person name="Lee K.C."/>
            <person name="Kim K.K."/>
            <person name="Kim J.S."/>
            <person name="Kim D.S."/>
            <person name="Ko S.H."/>
            <person name="Yang S.H."/>
            <person name="Lee J.S."/>
        </authorList>
    </citation>
    <scope>NUCLEOTIDE SEQUENCE [LARGE SCALE GENOMIC DNA]</scope>
    <source>
        <strain evidence="1 2">KCTC 33723</strain>
    </source>
</reference>
<dbReference type="Pfam" id="PF08220">
    <property type="entry name" value="HTH_DeoR"/>
    <property type="match status" value="1"/>
</dbReference>
<dbReference type="Pfam" id="PF00455">
    <property type="entry name" value="DeoRC"/>
    <property type="match status" value="1"/>
</dbReference>
<dbReference type="InterPro" id="IPR001034">
    <property type="entry name" value="DeoR_HTH"/>
</dbReference>
<organism evidence="1 2">
    <name type="scientific">Paenibacillus baekrokdamisoli</name>
    <dbReference type="NCBI Taxonomy" id="1712516"/>
    <lineage>
        <taxon>Bacteria</taxon>
        <taxon>Bacillati</taxon>
        <taxon>Bacillota</taxon>
        <taxon>Bacilli</taxon>
        <taxon>Bacillales</taxon>
        <taxon>Paenibacillaceae</taxon>
        <taxon>Paenibacillus</taxon>
    </lineage>
</organism>
<dbReference type="GO" id="GO:0003700">
    <property type="term" value="F:DNA-binding transcription factor activity"/>
    <property type="evidence" value="ECO:0007669"/>
    <property type="project" value="InterPro"/>
</dbReference>
<dbReference type="KEGG" id="pbk:Back11_27110"/>
<dbReference type="SUPFAM" id="SSF100950">
    <property type="entry name" value="NagB/RpiA/CoA transferase-like"/>
    <property type="match status" value="1"/>
</dbReference>
<evidence type="ECO:0000313" key="2">
    <source>
        <dbReference type="Proteomes" id="UP000275368"/>
    </source>
</evidence>
<dbReference type="SMART" id="SM01134">
    <property type="entry name" value="DeoRC"/>
    <property type="match status" value="1"/>
</dbReference>
<dbReference type="InterPro" id="IPR036390">
    <property type="entry name" value="WH_DNA-bd_sf"/>
</dbReference>
<dbReference type="InterPro" id="IPR037171">
    <property type="entry name" value="NagB/RpiA_transferase-like"/>
</dbReference>
<dbReference type="SUPFAM" id="SSF46785">
    <property type="entry name" value="Winged helix' DNA-binding domain"/>
    <property type="match status" value="1"/>
</dbReference>
<dbReference type="OrthoDB" id="9797223at2"/>
<dbReference type="PROSITE" id="PS51000">
    <property type="entry name" value="HTH_DEOR_2"/>
    <property type="match status" value="1"/>
</dbReference>
<dbReference type="Gene3D" id="3.40.50.1360">
    <property type="match status" value="1"/>
</dbReference>
<dbReference type="RefSeq" id="WP_125657761.1">
    <property type="nucleotide sequence ID" value="NZ_AP019308.1"/>
</dbReference>
<evidence type="ECO:0000313" key="1">
    <source>
        <dbReference type="EMBL" id="BBH21366.1"/>
    </source>
</evidence>
<keyword evidence="2" id="KW-1185">Reference proteome</keyword>